<keyword evidence="2" id="KW-1185">Reference proteome</keyword>
<evidence type="ECO:0000313" key="1">
    <source>
        <dbReference type="EMBL" id="KXA98730.1"/>
    </source>
</evidence>
<proteinExistence type="predicted"/>
<reference evidence="1 2" key="1">
    <citation type="journal article" date="2016" name="Sci. Rep.">
        <title>Metabolic traits of an uncultured archaeal lineage -MSBL1- from brine pools of the Red Sea.</title>
        <authorList>
            <person name="Mwirichia R."/>
            <person name="Alam I."/>
            <person name="Rashid M."/>
            <person name="Vinu M."/>
            <person name="Ba-Alawi W."/>
            <person name="Anthony Kamau A."/>
            <person name="Kamanda Ngugi D."/>
            <person name="Goker M."/>
            <person name="Klenk H.P."/>
            <person name="Bajic V."/>
            <person name="Stingl U."/>
        </authorList>
    </citation>
    <scope>NUCLEOTIDE SEQUENCE [LARGE SCALE GENOMIC DNA]</scope>
    <source>
        <strain evidence="1">SCGC-AAA259M10</strain>
    </source>
</reference>
<organism evidence="1 2">
    <name type="scientific">candidate division MSBL1 archaeon SCGC-AAA259M10</name>
    <dbReference type="NCBI Taxonomy" id="1698270"/>
    <lineage>
        <taxon>Archaea</taxon>
        <taxon>Methanobacteriati</taxon>
        <taxon>Methanobacteriota</taxon>
        <taxon>candidate division MSBL1</taxon>
    </lineage>
</organism>
<name>A0A133UX09_9EURY</name>
<accession>A0A133UX09</accession>
<protein>
    <submittedName>
        <fullName evidence="1">Uncharacterized protein</fullName>
    </submittedName>
</protein>
<evidence type="ECO:0000313" key="2">
    <source>
        <dbReference type="Proteomes" id="UP000070341"/>
    </source>
</evidence>
<sequence length="76" mass="9415">GIKHFMDHLVDSFSEWWKDMDDWDEMPYTTAKKIIQGMQDYEIVQEKSLEELMDWRDEKLVKLIMELYEDKNQHLF</sequence>
<dbReference type="Gene3D" id="1.10.1040.10">
    <property type="entry name" value="N-(1-d-carboxylethyl)-l-norvaline Dehydrogenase, domain 2"/>
    <property type="match status" value="1"/>
</dbReference>
<dbReference type="InterPro" id="IPR013328">
    <property type="entry name" value="6PGD_dom2"/>
</dbReference>
<dbReference type="EMBL" id="LHXU01000096">
    <property type="protein sequence ID" value="KXA98730.1"/>
    <property type="molecule type" value="Genomic_DNA"/>
</dbReference>
<dbReference type="Proteomes" id="UP000070341">
    <property type="component" value="Unassembled WGS sequence"/>
</dbReference>
<gene>
    <name evidence="1" type="ORF">AKJ40_04500</name>
</gene>
<dbReference type="AlphaFoldDB" id="A0A133UX09"/>
<comment type="caution">
    <text evidence="1">The sequence shown here is derived from an EMBL/GenBank/DDBJ whole genome shotgun (WGS) entry which is preliminary data.</text>
</comment>
<feature type="non-terminal residue" evidence="1">
    <location>
        <position position="1"/>
    </location>
</feature>